<feature type="region of interest" description="Disordered" evidence="5">
    <location>
        <begin position="419"/>
        <end position="448"/>
    </location>
</feature>
<accession>A0A851GI27</accession>
<dbReference type="PROSITE" id="PS00523">
    <property type="entry name" value="SULFATASE_1"/>
    <property type="match status" value="1"/>
</dbReference>
<keyword evidence="3 8" id="KW-0378">Hydrolase</keyword>
<dbReference type="PANTHER" id="PTHR42693">
    <property type="entry name" value="ARYLSULFATASE FAMILY MEMBER"/>
    <property type="match status" value="1"/>
</dbReference>
<evidence type="ECO:0000313" key="8">
    <source>
        <dbReference type="EMBL" id="NWK54787.1"/>
    </source>
</evidence>
<evidence type="ECO:0000256" key="2">
    <source>
        <dbReference type="ARBA" id="ARBA00022723"/>
    </source>
</evidence>
<protein>
    <submittedName>
        <fullName evidence="8">Sulfatase-like hydrolase/transferase</fullName>
    </submittedName>
</protein>
<sequence length="448" mass="50571">MRNIKKPFTVAFGLAILSCAVADARKPNIILFMTDDMGIECLSTYGAETYKTPVLDKLAAQGMKFNHCYSQPLCTPSRVKIMTGRYNFRNYTKFKHLDPSQMTFGHVAKSAGYTTAVCGKWQLDGEQDGSFAKNFGFDSHCLWYFNHKNYGSRYLHPKLVVDNKSIEVKGGYGPDIVNDFALKFIDTNKEKPFFLYYPMILPHFPFEATPDSKDWDPKVSKAKKDKKYYIDMVQYADKLVGKVVRKIDSLGLADDTLIMFTSDNGTMRGLHSTWRGMDFPGGKGRLDNTGCHVPFIVRWNKQVKPGSVSDHLVDFSDFFATVQEITGGAGPKDYTVDGRSMLGLFRGDDGYQARTYTYCHYDPKWGTPETGQFARNQSYKVYGGGSVYHVAEDYFEKSPLKKAPESGAKELEALRKVVEQMKSEGSRPEEKLSRGEAAGKKKKAKKKR</sequence>
<dbReference type="Gene3D" id="3.40.720.10">
    <property type="entry name" value="Alkaline Phosphatase, subunit A"/>
    <property type="match status" value="1"/>
</dbReference>
<evidence type="ECO:0000259" key="7">
    <source>
        <dbReference type="Pfam" id="PF00884"/>
    </source>
</evidence>
<feature type="domain" description="Sulfatase N-terminal" evidence="7">
    <location>
        <begin position="27"/>
        <end position="327"/>
    </location>
</feature>
<keyword evidence="6" id="KW-0732">Signal</keyword>
<dbReference type="InterPro" id="IPR050738">
    <property type="entry name" value="Sulfatase"/>
</dbReference>
<keyword evidence="8" id="KW-0808">Transferase</keyword>
<dbReference type="GO" id="GO:0004065">
    <property type="term" value="F:arylsulfatase activity"/>
    <property type="evidence" value="ECO:0007669"/>
    <property type="project" value="TreeGrafter"/>
</dbReference>
<keyword evidence="2" id="KW-0479">Metal-binding</keyword>
<feature type="chain" id="PRO_5032905804" evidence="6">
    <location>
        <begin position="23"/>
        <end position="448"/>
    </location>
</feature>
<evidence type="ECO:0000256" key="3">
    <source>
        <dbReference type="ARBA" id="ARBA00022801"/>
    </source>
</evidence>
<dbReference type="Pfam" id="PF00884">
    <property type="entry name" value="Sulfatase"/>
    <property type="match status" value="1"/>
</dbReference>
<dbReference type="SUPFAM" id="SSF53649">
    <property type="entry name" value="Alkaline phosphatase-like"/>
    <property type="match status" value="1"/>
</dbReference>
<evidence type="ECO:0000256" key="5">
    <source>
        <dbReference type="SAM" id="MobiDB-lite"/>
    </source>
</evidence>
<dbReference type="EMBL" id="JACBAZ010000001">
    <property type="protein sequence ID" value="NWK54787.1"/>
    <property type="molecule type" value="Genomic_DNA"/>
</dbReference>
<dbReference type="CDD" id="cd16151">
    <property type="entry name" value="sulfatase_like"/>
    <property type="match status" value="1"/>
</dbReference>
<comment type="similarity">
    <text evidence="1">Belongs to the sulfatase family.</text>
</comment>
<dbReference type="InterPro" id="IPR000917">
    <property type="entry name" value="Sulfatase_N"/>
</dbReference>
<name>A0A851GI27_9BACT</name>
<evidence type="ECO:0000256" key="6">
    <source>
        <dbReference type="SAM" id="SignalP"/>
    </source>
</evidence>
<proteinExistence type="inferred from homology"/>
<dbReference type="AlphaFoldDB" id="A0A851GI27"/>
<reference evidence="8 9" key="1">
    <citation type="submission" date="2020-07" db="EMBL/GenBank/DDBJ databases">
        <title>Roseicoccus Jingziensis gen. nov., sp. nov., isolated from coastal seawater.</title>
        <authorList>
            <person name="Feng X."/>
        </authorList>
    </citation>
    <scope>NUCLEOTIDE SEQUENCE [LARGE SCALE GENOMIC DNA]</scope>
    <source>
        <strain evidence="8 9">N1E253</strain>
    </source>
</reference>
<feature type="compositionally biased region" description="Basic and acidic residues" evidence="5">
    <location>
        <begin position="419"/>
        <end position="439"/>
    </location>
</feature>
<keyword evidence="4" id="KW-0106">Calcium</keyword>
<dbReference type="PANTHER" id="PTHR42693:SF53">
    <property type="entry name" value="ENDO-4-O-SULFATASE"/>
    <property type="match status" value="1"/>
</dbReference>
<dbReference type="InterPro" id="IPR024607">
    <property type="entry name" value="Sulfatase_CS"/>
</dbReference>
<organism evidence="8 9">
    <name type="scientific">Oceaniferula marina</name>
    <dbReference type="NCBI Taxonomy" id="2748318"/>
    <lineage>
        <taxon>Bacteria</taxon>
        <taxon>Pseudomonadati</taxon>
        <taxon>Verrucomicrobiota</taxon>
        <taxon>Verrucomicrobiia</taxon>
        <taxon>Verrucomicrobiales</taxon>
        <taxon>Verrucomicrobiaceae</taxon>
        <taxon>Oceaniferula</taxon>
    </lineage>
</organism>
<keyword evidence="9" id="KW-1185">Reference proteome</keyword>
<dbReference type="InterPro" id="IPR017850">
    <property type="entry name" value="Alkaline_phosphatase_core_sf"/>
</dbReference>
<comment type="caution">
    <text evidence="8">The sequence shown here is derived from an EMBL/GenBank/DDBJ whole genome shotgun (WGS) entry which is preliminary data.</text>
</comment>
<feature type="signal peptide" evidence="6">
    <location>
        <begin position="1"/>
        <end position="22"/>
    </location>
</feature>
<evidence type="ECO:0000256" key="4">
    <source>
        <dbReference type="ARBA" id="ARBA00022837"/>
    </source>
</evidence>
<evidence type="ECO:0000256" key="1">
    <source>
        <dbReference type="ARBA" id="ARBA00008779"/>
    </source>
</evidence>
<dbReference type="PROSITE" id="PS51257">
    <property type="entry name" value="PROKAR_LIPOPROTEIN"/>
    <property type="match status" value="1"/>
</dbReference>
<dbReference type="GO" id="GO:0046872">
    <property type="term" value="F:metal ion binding"/>
    <property type="evidence" value="ECO:0007669"/>
    <property type="project" value="UniProtKB-KW"/>
</dbReference>
<gene>
    <name evidence="8" type="ORF">HW115_04155</name>
</gene>
<evidence type="ECO:0000313" key="9">
    <source>
        <dbReference type="Proteomes" id="UP000557872"/>
    </source>
</evidence>
<dbReference type="Proteomes" id="UP000557872">
    <property type="component" value="Unassembled WGS sequence"/>
</dbReference>
<dbReference type="GO" id="GO:0016740">
    <property type="term" value="F:transferase activity"/>
    <property type="evidence" value="ECO:0007669"/>
    <property type="project" value="UniProtKB-KW"/>
</dbReference>